<dbReference type="Pfam" id="PF00583">
    <property type="entry name" value="Acetyltransf_1"/>
    <property type="match status" value="1"/>
</dbReference>
<keyword evidence="2 4" id="KW-0012">Acyltransferase</keyword>
<dbReference type="PROSITE" id="PS51186">
    <property type="entry name" value="GNAT"/>
    <property type="match status" value="1"/>
</dbReference>
<dbReference type="EMBL" id="JBBKZT010000012">
    <property type="protein sequence ID" value="MEJ8849778.1"/>
    <property type="molecule type" value="Genomic_DNA"/>
</dbReference>
<sequence length="144" mass="16196">MALQWSHSIDDIDWDELSALYRAAPLGDKRPEWLKGVFTHSMFRCFVRDDGRLVGAGRALADGADCSYICDVALLPSHQGLGLGREIMSTLVELSRGHRKIILYAVPGKEPFYRSLGFRRMTTAMAIFEDQGQASRRGYLEDDN</sequence>
<comment type="caution">
    <text evidence="4">The sequence shown here is derived from an EMBL/GenBank/DDBJ whole genome shotgun (WGS) entry which is preliminary data.</text>
</comment>
<protein>
    <submittedName>
        <fullName evidence="4">GNAT family N-acetyltransferase</fullName>
        <ecNumber evidence="4">2.3.1.-</ecNumber>
    </submittedName>
</protein>
<keyword evidence="1 4" id="KW-0808">Transferase</keyword>
<dbReference type="SUPFAM" id="SSF55729">
    <property type="entry name" value="Acyl-CoA N-acyltransferases (Nat)"/>
    <property type="match status" value="1"/>
</dbReference>
<dbReference type="InterPro" id="IPR045039">
    <property type="entry name" value="NSI-like"/>
</dbReference>
<keyword evidence="5" id="KW-1185">Reference proteome</keyword>
<reference evidence="4 5" key="1">
    <citation type="submission" date="2024-03" db="EMBL/GenBank/DDBJ databases">
        <title>Novel species of the genus Variovorax.</title>
        <authorList>
            <person name="Liu Q."/>
            <person name="Xin Y.-H."/>
        </authorList>
    </citation>
    <scope>NUCLEOTIDE SEQUENCE [LARGE SCALE GENOMIC DNA]</scope>
    <source>
        <strain evidence="4 5">KACC 18900</strain>
    </source>
</reference>
<dbReference type="PANTHER" id="PTHR43626">
    <property type="entry name" value="ACYL-COA N-ACYLTRANSFERASE"/>
    <property type="match status" value="1"/>
</dbReference>
<organism evidence="4 5">
    <name type="scientific">Variovorax rhizosphaerae</name>
    <dbReference type="NCBI Taxonomy" id="1836200"/>
    <lineage>
        <taxon>Bacteria</taxon>
        <taxon>Pseudomonadati</taxon>
        <taxon>Pseudomonadota</taxon>
        <taxon>Betaproteobacteria</taxon>
        <taxon>Burkholderiales</taxon>
        <taxon>Comamonadaceae</taxon>
        <taxon>Variovorax</taxon>
    </lineage>
</organism>
<evidence type="ECO:0000313" key="5">
    <source>
        <dbReference type="Proteomes" id="UP001385892"/>
    </source>
</evidence>
<evidence type="ECO:0000313" key="4">
    <source>
        <dbReference type="EMBL" id="MEJ8849778.1"/>
    </source>
</evidence>
<dbReference type="PANTHER" id="PTHR43626:SF4">
    <property type="entry name" value="GCN5-RELATED N-ACETYLTRANSFERASE 2, CHLOROPLASTIC"/>
    <property type="match status" value="1"/>
</dbReference>
<gene>
    <name evidence="4" type="ORF">WKW82_24240</name>
</gene>
<feature type="domain" description="N-acetyltransferase" evidence="3">
    <location>
        <begin position="1"/>
        <end position="144"/>
    </location>
</feature>
<dbReference type="Gene3D" id="3.40.630.30">
    <property type="match status" value="1"/>
</dbReference>
<evidence type="ECO:0000256" key="2">
    <source>
        <dbReference type="ARBA" id="ARBA00023315"/>
    </source>
</evidence>
<dbReference type="Proteomes" id="UP001385892">
    <property type="component" value="Unassembled WGS sequence"/>
</dbReference>
<evidence type="ECO:0000256" key="1">
    <source>
        <dbReference type="ARBA" id="ARBA00022679"/>
    </source>
</evidence>
<evidence type="ECO:0000259" key="3">
    <source>
        <dbReference type="PROSITE" id="PS51186"/>
    </source>
</evidence>
<name>A0ABU8WQI1_9BURK</name>
<dbReference type="RefSeq" id="WP_340344902.1">
    <property type="nucleotide sequence ID" value="NZ_JBBKZT010000012.1"/>
</dbReference>
<dbReference type="InterPro" id="IPR000182">
    <property type="entry name" value="GNAT_dom"/>
</dbReference>
<proteinExistence type="predicted"/>
<accession>A0ABU8WQI1</accession>
<dbReference type="InterPro" id="IPR016181">
    <property type="entry name" value="Acyl_CoA_acyltransferase"/>
</dbReference>
<dbReference type="GO" id="GO:0016746">
    <property type="term" value="F:acyltransferase activity"/>
    <property type="evidence" value="ECO:0007669"/>
    <property type="project" value="UniProtKB-KW"/>
</dbReference>
<dbReference type="EC" id="2.3.1.-" evidence="4"/>
<dbReference type="CDD" id="cd04301">
    <property type="entry name" value="NAT_SF"/>
    <property type="match status" value="1"/>
</dbReference>